<dbReference type="Proteomes" id="UP000789396">
    <property type="component" value="Unassembled WGS sequence"/>
</dbReference>
<gene>
    <name evidence="1" type="ORF">RFULGI_LOCUS18492</name>
</gene>
<organism evidence="1 2">
    <name type="scientific">Racocetra fulgida</name>
    <dbReference type="NCBI Taxonomy" id="60492"/>
    <lineage>
        <taxon>Eukaryota</taxon>
        <taxon>Fungi</taxon>
        <taxon>Fungi incertae sedis</taxon>
        <taxon>Mucoromycota</taxon>
        <taxon>Glomeromycotina</taxon>
        <taxon>Glomeromycetes</taxon>
        <taxon>Diversisporales</taxon>
        <taxon>Gigasporaceae</taxon>
        <taxon>Racocetra</taxon>
    </lineage>
</organism>
<dbReference type="EMBL" id="CAJVPZ010081429">
    <property type="protein sequence ID" value="CAG8808491.1"/>
    <property type="molecule type" value="Genomic_DNA"/>
</dbReference>
<name>A0A9N9PBE3_9GLOM</name>
<protein>
    <submittedName>
        <fullName evidence="1">2159_t:CDS:1</fullName>
    </submittedName>
</protein>
<dbReference type="AlphaFoldDB" id="A0A9N9PBE3"/>
<reference evidence="1" key="1">
    <citation type="submission" date="2021-06" db="EMBL/GenBank/DDBJ databases">
        <authorList>
            <person name="Kallberg Y."/>
            <person name="Tangrot J."/>
            <person name="Rosling A."/>
        </authorList>
    </citation>
    <scope>NUCLEOTIDE SEQUENCE</scope>
    <source>
        <strain evidence="1">IN212</strain>
    </source>
</reference>
<evidence type="ECO:0000313" key="2">
    <source>
        <dbReference type="Proteomes" id="UP000789396"/>
    </source>
</evidence>
<evidence type="ECO:0000313" key="1">
    <source>
        <dbReference type="EMBL" id="CAG8808491.1"/>
    </source>
</evidence>
<accession>A0A9N9PBE3</accession>
<sequence length="40" mass="4545">ISNYIYSVPLRISTLSCSQCGRSPKLQVRDLLLPDHITEK</sequence>
<keyword evidence="2" id="KW-1185">Reference proteome</keyword>
<feature type="non-terminal residue" evidence="1">
    <location>
        <position position="1"/>
    </location>
</feature>
<feature type="non-terminal residue" evidence="1">
    <location>
        <position position="40"/>
    </location>
</feature>
<comment type="caution">
    <text evidence="1">The sequence shown here is derived from an EMBL/GenBank/DDBJ whole genome shotgun (WGS) entry which is preliminary data.</text>
</comment>
<proteinExistence type="predicted"/>